<accession>A0A0R2L9S3</accession>
<dbReference type="CDD" id="cd05243">
    <property type="entry name" value="SDR_a5"/>
    <property type="match status" value="1"/>
</dbReference>
<dbReference type="PANTHER" id="PTHR15020:SF50">
    <property type="entry name" value="UPF0659 PROTEIN YMR090W"/>
    <property type="match status" value="1"/>
</dbReference>
<sequence>MKVFVIGAGGNVGRLVVDHLRNANDEVTAGAHRQEQVDDFRKQSVKAEVFDLLKQPEEMAKQLQGYDAIVFSAGSGGKTGDDMTMLVDLDGAVKSMQAAELAGVKRFVMVSAIFAEDRTKWVTIKPYYAAKFYADEWLRHRTSLNYTILEPGGLTFEKETGKVTTDVSKSGGSISRGDVAAAVTASLHDDSSIGKVIPLISGQTPVKTAIDQAK</sequence>
<dbReference type="SUPFAM" id="SSF51735">
    <property type="entry name" value="NAD(P)-binding Rossmann-fold domains"/>
    <property type="match status" value="1"/>
</dbReference>
<dbReference type="Pfam" id="PF13460">
    <property type="entry name" value="NAD_binding_10"/>
    <property type="match status" value="1"/>
</dbReference>
<evidence type="ECO:0000313" key="2">
    <source>
        <dbReference type="EMBL" id="KRN95866.1"/>
    </source>
</evidence>
<evidence type="ECO:0000259" key="1">
    <source>
        <dbReference type="Pfam" id="PF13460"/>
    </source>
</evidence>
<keyword evidence="3" id="KW-1185">Reference proteome</keyword>
<protein>
    <recommendedName>
        <fullName evidence="1">NAD(P)-binding domain-containing protein</fullName>
    </recommendedName>
</protein>
<dbReference type="OrthoDB" id="9785372at2"/>
<organism evidence="2 3">
    <name type="scientific">Ligilactobacillus pobuzihii</name>
    <dbReference type="NCBI Taxonomy" id="449659"/>
    <lineage>
        <taxon>Bacteria</taxon>
        <taxon>Bacillati</taxon>
        <taxon>Bacillota</taxon>
        <taxon>Bacilli</taxon>
        <taxon>Lactobacillales</taxon>
        <taxon>Lactobacillaceae</taxon>
        <taxon>Ligilactobacillus</taxon>
    </lineage>
</organism>
<comment type="caution">
    <text evidence="2">The sequence shown here is derived from an EMBL/GenBank/DDBJ whole genome shotgun (WGS) entry which is preliminary data.</text>
</comment>
<evidence type="ECO:0000313" key="3">
    <source>
        <dbReference type="Proteomes" id="UP000051886"/>
    </source>
</evidence>
<reference evidence="2 3" key="1">
    <citation type="journal article" date="2015" name="Genome Announc.">
        <title>Expanding the biotechnology potential of lactobacilli through comparative genomics of 213 strains and associated genera.</title>
        <authorList>
            <person name="Sun Z."/>
            <person name="Harris H.M."/>
            <person name="McCann A."/>
            <person name="Guo C."/>
            <person name="Argimon S."/>
            <person name="Zhang W."/>
            <person name="Yang X."/>
            <person name="Jeffery I.B."/>
            <person name="Cooney J.C."/>
            <person name="Kagawa T.F."/>
            <person name="Liu W."/>
            <person name="Song Y."/>
            <person name="Salvetti E."/>
            <person name="Wrobel A."/>
            <person name="Rasinkangas P."/>
            <person name="Parkhill J."/>
            <person name="Rea M.C."/>
            <person name="O'Sullivan O."/>
            <person name="Ritari J."/>
            <person name="Douillard F.P."/>
            <person name="Paul Ross R."/>
            <person name="Yang R."/>
            <person name="Briner A.E."/>
            <person name="Felis G.E."/>
            <person name="de Vos W.M."/>
            <person name="Barrangou R."/>
            <person name="Klaenhammer T.R."/>
            <person name="Caufield P.W."/>
            <person name="Cui Y."/>
            <person name="Zhang H."/>
            <person name="O'Toole P.W."/>
        </authorList>
    </citation>
    <scope>NUCLEOTIDE SEQUENCE [LARGE SCALE GENOMIC DNA]</scope>
    <source>
        <strain evidence="2 3">NBRC 103219</strain>
    </source>
</reference>
<dbReference type="PANTHER" id="PTHR15020">
    <property type="entry name" value="FLAVIN REDUCTASE-RELATED"/>
    <property type="match status" value="1"/>
</dbReference>
<name>A0A0R2L9S3_9LACO</name>
<dbReference type="EMBL" id="JQCN01000069">
    <property type="protein sequence ID" value="KRN95866.1"/>
    <property type="molecule type" value="Genomic_DNA"/>
</dbReference>
<dbReference type="InterPro" id="IPR016040">
    <property type="entry name" value="NAD(P)-bd_dom"/>
</dbReference>
<dbReference type="Gene3D" id="3.40.50.720">
    <property type="entry name" value="NAD(P)-binding Rossmann-like Domain"/>
    <property type="match status" value="1"/>
</dbReference>
<dbReference type="AlphaFoldDB" id="A0A0R2L9S3"/>
<dbReference type="PATRIC" id="fig|449659.4.peg.896"/>
<dbReference type="STRING" id="449659.IV66_GL000890"/>
<feature type="domain" description="NAD(P)-binding" evidence="1">
    <location>
        <begin position="7"/>
        <end position="189"/>
    </location>
</feature>
<dbReference type="Proteomes" id="UP000051886">
    <property type="component" value="Unassembled WGS sequence"/>
</dbReference>
<gene>
    <name evidence="2" type="ORF">IV66_GL000890</name>
</gene>
<dbReference type="InterPro" id="IPR036291">
    <property type="entry name" value="NAD(P)-bd_dom_sf"/>
</dbReference>
<proteinExistence type="predicted"/>
<dbReference type="RefSeq" id="WP_017867799.1">
    <property type="nucleotide sequence ID" value="NZ_BJYB01000006.1"/>
</dbReference>